<proteinExistence type="predicted"/>
<dbReference type="EMBL" id="JARK01001362">
    <property type="protein sequence ID" value="EYC18676.1"/>
    <property type="molecule type" value="Genomic_DNA"/>
</dbReference>
<organism evidence="1 2">
    <name type="scientific">Ancylostoma ceylanicum</name>
    <dbReference type="NCBI Taxonomy" id="53326"/>
    <lineage>
        <taxon>Eukaryota</taxon>
        <taxon>Metazoa</taxon>
        <taxon>Ecdysozoa</taxon>
        <taxon>Nematoda</taxon>
        <taxon>Chromadorea</taxon>
        <taxon>Rhabditida</taxon>
        <taxon>Rhabditina</taxon>
        <taxon>Rhabditomorpha</taxon>
        <taxon>Strongyloidea</taxon>
        <taxon>Ancylostomatidae</taxon>
        <taxon>Ancylostomatinae</taxon>
        <taxon>Ancylostoma</taxon>
    </lineage>
</organism>
<comment type="caution">
    <text evidence="1">The sequence shown here is derived from an EMBL/GenBank/DDBJ whole genome shotgun (WGS) entry which is preliminary data.</text>
</comment>
<accession>A0A016UUN0</accession>
<dbReference type="Proteomes" id="UP000024635">
    <property type="component" value="Unassembled WGS sequence"/>
</dbReference>
<dbReference type="OrthoDB" id="5872528at2759"/>
<evidence type="ECO:0000313" key="2">
    <source>
        <dbReference type="Proteomes" id="UP000024635"/>
    </source>
</evidence>
<dbReference type="AlphaFoldDB" id="A0A016UUN0"/>
<keyword evidence="2" id="KW-1185">Reference proteome</keyword>
<name>A0A016UUN0_9BILA</name>
<gene>
    <name evidence="1" type="primary">Acey_s0026.g1304</name>
    <name evidence="1" type="ORF">Y032_0026g1304</name>
</gene>
<evidence type="ECO:0000313" key="1">
    <source>
        <dbReference type="EMBL" id="EYC18676.1"/>
    </source>
</evidence>
<reference evidence="2" key="1">
    <citation type="journal article" date="2015" name="Nat. Genet.">
        <title>The genome and transcriptome of the zoonotic hookworm Ancylostoma ceylanicum identify infection-specific gene families.</title>
        <authorList>
            <person name="Schwarz E.M."/>
            <person name="Hu Y."/>
            <person name="Antoshechkin I."/>
            <person name="Miller M.M."/>
            <person name="Sternberg P.W."/>
            <person name="Aroian R.V."/>
        </authorList>
    </citation>
    <scope>NUCLEOTIDE SEQUENCE</scope>
    <source>
        <strain evidence="2">HY135</strain>
    </source>
</reference>
<sequence length="79" mass="9124">MGCITSTDIEWYGSILEAVVILQRITSLCLWACNPIWKVHDQKDPTKLFAMKVEKKLETRKHSKLKMEARHICCSICDS</sequence>
<protein>
    <submittedName>
        <fullName evidence="1">Uncharacterized protein</fullName>
    </submittedName>
</protein>